<evidence type="ECO:0000256" key="1">
    <source>
        <dbReference type="SAM" id="MobiDB-lite"/>
    </source>
</evidence>
<protein>
    <submittedName>
        <fullName evidence="2">Uncharacterized protein</fullName>
    </submittedName>
</protein>
<feature type="compositionally biased region" description="Basic and acidic residues" evidence="1">
    <location>
        <begin position="95"/>
        <end position="111"/>
    </location>
</feature>
<accession>A0A371GTH6</accession>
<feature type="non-terminal residue" evidence="2">
    <location>
        <position position="1"/>
    </location>
</feature>
<keyword evidence="3" id="KW-1185">Reference proteome</keyword>
<comment type="caution">
    <text evidence="2">The sequence shown here is derived from an EMBL/GenBank/DDBJ whole genome shotgun (WGS) entry which is preliminary data.</text>
</comment>
<dbReference type="Proteomes" id="UP000257109">
    <property type="component" value="Unassembled WGS sequence"/>
</dbReference>
<gene>
    <name evidence="2" type="ORF">CR513_23842</name>
</gene>
<dbReference type="AlphaFoldDB" id="A0A371GTH6"/>
<feature type="compositionally biased region" description="Polar residues" evidence="1">
    <location>
        <begin position="73"/>
        <end position="84"/>
    </location>
</feature>
<evidence type="ECO:0000313" key="3">
    <source>
        <dbReference type="Proteomes" id="UP000257109"/>
    </source>
</evidence>
<dbReference type="EMBL" id="QJKJ01004516">
    <property type="protein sequence ID" value="RDX93847.1"/>
    <property type="molecule type" value="Genomic_DNA"/>
</dbReference>
<reference evidence="2" key="1">
    <citation type="submission" date="2018-05" db="EMBL/GenBank/DDBJ databases">
        <title>Draft genome of Mucuna pruriens seed.</title>
        <authorList>
            <person name="Nnadi N.E."/>
            <person name="Vos R."/>
            <person name="Hasami M.H."/>
            <person name="Devisetty U.K."/>
            <person name="Aguiy J.C."/>
        </authorList>
    </citation>
    <scope>NUCLEOTIDE SEQUENCE [LARGE SCALE GENOMIC DNA]</scope>
    <source>
        <strain evidence="2">JCA_2017</strain>
    </source>
</reference>
<name>A0A371GTH6_MUCPR</name>
<evidence type="ECO:0000313" key="2">
    <source>
        <dbReference type="EMBL" id="RDX93847.1"/>
    </source>
</evidence>
<organism evidence="2 3">
    <name type="scientific">Mucuna pruriens</name>
    <name type="common">Velvet bean</name>
    <name type="synonym">Dolichos pruriens</name>
    <dbReference type="NCBI Taxonomy" id="157652"/>
    <lineage>
        <taxon>Eukaryota</taxon>
        <taxon>Viridiplantae</taxon>
        <taxon>Streptophyta</taxon>
        <taxon>Embryophyta</taxon>
        <taxon>Tracheophyta</taxon>
        <taxon>Spermatophyta</taxon>
        <taxon>Magnoliopsida</taxon>
        <taxon>eudicotyledons</taxon>
        <taxon>Gunneridae</taxon>
        <taxon>Pentapetalae</taxon>
        <taxon>rosids</taxon>
        <taxon>fabids</taxon>
        <taxon>Fabales</taxon>
        <taxon>Fabaceae</taxon>
        <taxon>Papilionoideae</taxon>
        <taxon>50 kb inversion clade</taxon>
        <taxon>NPAAA clade</taxon>
        <taxon>indigoferoid/millettioid clade</taxon>
        <taxon>Phaseoleae</taxon>
        <taxon>Mucuna</taxon>
    </lineage>
</organism>
<feature type="region of interest" description="Disordered" evidence="1">
    <location>
        <begin position="30"/>
        <end position="111"/>
    </location>
</feature>
<sequence>MDRRTPPSPLVLSHNSSLLHQRNAFSPHLWYRGSHPGRDRGAVTADSPISTSRERGRNKRGARNSIGKRVCCQGSSRPTATTKISPPTLPTPRLSPEKDNQNDRRQQALPN</sequence>
<proteinExistence type="predicted"/>